<name>A0AA38C5M0_TAXCH</name>
<proteinExistence type="predicted"/>
<evidence type="ECO:0000313" key="2">
    <source>
        <dbReference type="EMBL" id="KAH9294450.1"/>
    </source>
</evidence>
<keyword evidence="3" id="KW-1185">Reference proteome</keyword>
<accession>A0AA38C5M0</accession>
<evidence type="ECO:0000256" key="1">
    <source>
        <dbReference type="SAM" id="MobiDB-lite"/>
    </source>
</evidence>
<organism evidence="2 3">
    <name type="scientific">Taxus chinensis</name>
    <name type="common">Chinese yew</name>
    <name type="synonym">Taxus wallichiana var. chinensis</name>
    <dbReference type="NCBI Taxonomy" id="29808"/>
    <lineage>
        <taxon>Eukaryota</taxon>
        <taxon>Viridiplantae</taxon>
        <taxon>Streptophyta</taxon>
        <taxon>Embryophyta</taxon>
        <taxon>Tracheophyta</taxon>
        <taxon>Spermatophyta</taxon>
        <taxon>Pinopsida</taxon>
        <taxon>Pinidae</taxon>
        <taxon>Conifers II</taxon>
        <taxon>Cupressales</taxon>
        <taxon>Taxaceae</taxon>
        <taxon>Taxus</taxon>
    </lineage>
</organism>
<reference evidence="2 3" key="1">
    <citation type="journal article" date="2021" name="Nat. Plants">
        <title>The Taxus genome provides insights into paclitaxel biosynthesis.</title>
        <authorList>
            <person name="Xiong X."/>
            <person name="Gou J."/>
            <person name="Liao Q."/>
            <person name="Li Y."/>
            <person name="Zhou Q."/>
            <person name="Bi G."/>
            <person name="Li C."/>
            <person name="Du R."/>
            <person name="Wang X."/>
            <person name="Sun T."/>
            <person name="Guo L."/>
            <person name="Liang H."/>
            <person name="Lu P."/>
            <person name="Wu Y."/>
            <person name="Zhang Z."/>
            <person name="Ro D.K."/>
            <person name="Shang Y."/>
            <person name="Huang S."/>
            <person name="Yan J."/>
        </authorList>
    </citation>
    <scope>NUCLEOTIDE SEQUENCE [LARGE SCALE GENOMIC DNA]</scope>
    <source>
        <strain evidence="2">Ta-2019</strain>
    </source>
</reference>
<gene>
    <name evidence="2" type="ORF">KI387_040345</name>
</gene>
<dbReference type="EMBL" id="JAHRHJ020000110">
    <property type="protein sequence ID" value="KAH9294450.1"/>
    <property type="molecule type" value="Genomic_DNA"/>
</dbReference>
<dbReference type="Proteomes" id="UP000824469">
    <property type="component" value="Unassembled WGS sequence"/>
</dbReference>
<sequence>MDRLIKVQERLVSTLDSLASTMQSLQGGRTFKEEPRVSKVNKVATCFEEYQALPEKIRDALTFSEFMNLEKDRVGIGTWSKPRAMHKGNGRNIPTLEEKSPILWAKQGETTKLVEEGTKTPSSPCKDGNTYFPKVKREEELLQQLVIKREQPLGALEAPTAMAKGEPFIDFSYSPKEAQEEEEMAKQEPREREGKEILIVNNFSLNSNGCMLKNTKGTWEHERKDEGKLEEQEGEVNSSSNSHMTIRDGVMTLAPIPKNQLHKVNIAHFVVNNENVLTCDESRNEARGVEHVGEEEGLVGNPSPMKHDDNKLAGLFRTTVNKR</sequence>
<dbReference type="AlphaFoldDB" id="A0AA38C5M0"/>
<feature type="region of interest" description="Disordered" evidence="1">
    <location>
        <begin position="220"/>
        <end position="242"/>
    </location>
</feature>
<evidence type="ECO:0000313" key="3">
    <source>
        <dbReference type="Proteomes" id="UP000824469"/>
    </source>
</evidence>
<feature type="compositionally biased region" description="Basic and acidic residues" evidence="1">
    <location>
        <begin position="220"/>
        <end position="231"/>
    </location>
</feature>
<comment type="caution">
    <text evidence="2">The sequence shown here is derived from an EMBL/GenBank/DDBJ whole genome shotgun (WGS) entry which is preliminary data.</text>
</comment>
<protein>
    <submittedName>
        <fullName evidence="2">Uncharacterized protein</fullName>
    </submittedName>
</protein>